<proteinExistence type="predicted"/>
<sequence length="80" mass="8708">MPTPSTVMPSRISIASPRLPSRPLKQTLVGDGQVHRAKRVLSPLVTAMLLDDNNAATKGAVRTRSFSHRVENTNTTIRST</sequence>
<organism evidence="1 2">
    <name type="scientific">Glycine soja</name>
    <name type="common">Wild soybean</name>
    <dbReference type="NCBI Taxonomy" id="3848"/>
    <lineage>
        <taxon>Eukaryota</taxon>
        <taxon>Viridiplantae</taxon>
        <taxon>Streptophyta</taxon>
        <taxon>Embryophyta</taxon>
        <taxon>Tracheophyta</taxon>
        <taxon>Spermatophyta</taxon>
        <taxon>Magnoliopsida</taxon>
        <taxon>eudicotyledons</taxon>
        <taxon>Gunneridae</taxon>
        <taxon>Pentapetalae</taxon>
        <taxon>rosids</taxon>
        <taxon>fabids</taxon>
        <taxon>Fabales</taxon>
        <taxon>Fabaceae</taxon>
        <taxon>Papilionoideae</taxon>
        <taxon>50 kb inversion clade</taxon>
        <taxon>NPAAA clade</taxon>
        <taxon>indigoferoid/millettioid clade</taxon>
        <taxon>Phaseoleae</taxon>
        <taxon>Glycine</taxon>
        <taxon>Glycine subgen. Soja</taxon>
    </lineage>
</organism>
<evidence type="ECO:0000313" key="2">
    <source>
        <dbReference type="Proteomes" id="UP000289340"/>
    </source>
</evidence>
<comment type="caution">
    <text evidence="1">The sequence shown here is derived from an EMBL/GenBank/DDBJ whole genome shotgun (WGS) entry which is preliminary data.</text>
</comment>
<dbReference type="Proteomes" id="UP000289340">
    <property type="component" value="Chromosome 6"/>
</dbReference>
<gene>
    <name evidence="1" type="ORF">D0Y65_015624</name>
</gene>
<dbReference type="Pfam" id="PF05633">
    <property type="entry name" value="ROH1-like"/>
    <property type="match status" value="1"/>
</dbReference>
<keyword evidence="2" id="KW-1185">Reference proteome</keyword>
<evidence type="ECO:0000313" key="1">
    <source>
        <dbReference type="EMBL" id="RZC08985.1"/>
    </source>
</evidence>
<dbReference type="InterPro" id="IPR008511">
    <property type="entry name" value="ROH1-like"/>
</dbReference>
<dbReference type="AlphaFoldDB" id="A0A445KDS8"/>
<reference evidence="1 2" key="1">
    <citation type="submission" date="2018-09" db="EMBL/GenBank/DDBJ databases">
        <title>A high-quality reference genome of wild soybean provides a powerful tool to mine soybean genomes.</title>
        <authorList>
            <person name="Xie M."/>
            <person name="Chung C.Y.L."/>
            <person name="Li M.-W."/>
            <person name="Wong F.-L."/>
            <person name="Chan T.-F."/>
            <person name="Lam H.-M."/>
        </authorList>
    </citation>
    <scope>NUCLEOTIDE SEQUENCE [LARGE SCALE GENOMIC DNA]</scope>
    <source>
        <strain evidence="2">cv. W05</strain>
        <tissue evidence="1">Hypocotyl of etiolated seedlings</tissue>
    </source>
</reference>
<name>A0A445KDS8_GLYSO</name>
<accession>A0A445KDS8</accession>
<dbReference type="EMBL" id="QZWG01000006">
    <property type="protein sequence ID" value="RZC08985.1"/>
    <property type="molecule type" value="Genomic_DNA"/>
</dbReference>
<protein>
    <submittedName>
        <fullName evidence="1">Uncharacterized protein</fullName>
    </submittedName>
</protein>